<dbReference type="EMBL" id="BPLF01000001">
    <property type="protein sequence ID" value="GIX60620.1"/>
    <property type="molecule type" value="Genomic_DNA"/>
</dbReference>
<accession>A0AAV4LLH0</accession>
<evidence type="ECO:0000313" key="1">
    <source>
        <dbReference type="EMBL" id="GIX60620.1"/>
    </source>
</evidence>
<comment type="caution">
    <text evidence="1">The sequence shown here is derived from an EMBL/GenBank/DDBJ whole genome shotgun (WGS) entry which is preliminary data.</text>
</comment>
<proteinExistence type="predicted"/>
<reference evidence="1 2" key="1">
    <citation type="submission" date="2021-06" db="EMBL/GenBank/DDBJ databases">
        <title>Genome sequence of Babesia caballi.</title>
        <authorList>
            <person name="Yamagishi J."/>
            <person name="Kidaka T."/>
            <person name="Ochi A."/>
        </authorList>
    </citation>
    <scope>NUCLEOTIDE SEQUENCE [LARGE SCALE GENOMIC DNA]</scope>
    <source>
        <strain evidence="1">USDA-D6B2</strain>
    </source>
</reference>
<organism evidence="1 2">
    <name type="scientific">Babesia caballi</name>
    <dbReference type="NCBI Taxonomy" id="5871"/>
    <lineage>
        <taxon>Eukaryota</taxon>
        <taxon>Sar</taxon>
        <taxon>Alveolata</taxon>
        <taxon>Apicomplexa</taxon>
        <taxon>Aconoidasida</taxon>
        <taxon>Piroplasmida</taxon>
        <taxon>Babesiidae</taxon>
        <taxon>Babesia</taxon>
    </lineage>
</organism>
<gene>
    <name evidence="1" type="ORF">BcabD6B2_00550</name>
</gene>
<dbReference type="GeneID" id="94192103"/>
<evidence type="ECO:0000313" key="2">
    <source>
        <dbReference type="Proteomes" id="UP001497744"/>
    </source>
</evidence>
<sequence>MTENCSIKRPNTLKEALDFAGALSVNPSNLKDLVGSALEERARDALGLDQAPNSVGNHNTKTISQNFKTVLTNLEELRKAIVDVSDRGNYGEYNTLAFSYDEVSCVYLFADYMLRILPSLYATLCFLKFKVDLTDCGLGGGGWTQEQCNTPNNSSSLNRWLKTFGPDGLPSSRGSNATILPGGYGSTADSNSTEGSTLKSKLDKLINNPGGFDGACLQYLVLDLSIANEYSPCSTAPCLAVMRALCEHLNTKFNSKIAQYPELLSNCKAVLSNLEKLTPDSGSDQTALLMALFEGSPYKFSERLQSEAFERYMNWLATNLNPLIESLKSLKTECTNWSSTALQTAIISGPFAYGFSFGGKWKSRWDNDEVKNEIPSYVETLIPHLSKLKATLEKYFKTSAASSSTGAAVGGLLGTAAVGGAGAAFAFNVGGLTTIVRGALGILK</sequence>
<dbReference type="Proteomes" id="UP001497744">
    <property type="component" value="Unassembled WGS sequence"/>
</dbReference>
<dbReference type="RefSeq" id="XP_067712691.1">
    <property type="nucleotide sequence ID" value="XM_067856590.1"/>
</dbReference>
<protein>
    <submittedName>
        <fullName evidence="1">Secreted antigen 1</fullName>
    </submittedName>
</protein>
<dbReference type="AlphaFoldDB" id="A0AAV4LLH0"/>
<name>A0AAV4LLH0_BABCB</name>
<keyword evidence="2" id="KW-1185">Reference proteome</keyword>